<dbReference type="Pfam" id="PF13176">
    <property type="entry name" value="TPR_7"/>
    <property type="match status" value="1"/>
</dbReference>
<accession>A0A8S9T8Y4</accession>
<dbReference type="SMART" id="SM00028">
    <property type="entry name" value="TPR"/>
    <property type="match status" value="6"/>
</dbReference>
<proteinExistence type="predicted"/>
<keyword evidence="2" id="KW-0812">Transmembrane</keyword>
<sequence>MIFTIDERCQTKVTLSPMASLKRAAFCMRQKTLYRSGFLYVMAFLVSLGLHCLASEQIVNATELARPTEISRSVSGGLVDKAFAQYVAGQYKQAIELWNQVLGQTSDKKTRAVLYTNLASAYRQSGNLGEALKSWEEAAKIYRSIDNQESSRLLTQILAEQGQAYNALGQPRNAMPILHSVMKLAEKNQDIAMQAAASGALGNAYAALGNWEESIASHKASIEISTQLKNSNFIATGWNNLGNVYQNRYQRYLLLKNLAEREGDEKEEANLSNLAKQDAQAARAAYERSVEVSVAVGGIPQAKALLNLARFLALEQSPQQELIETYHQKAMAILKEVPDSRAKAYALINLVESQNQTGLKVQNLLQAITTARNIGDLRAESFALTSLGKAYEKSGDLKKALELTQQAQFIAQQVNATDSVFRAQAQAGHIYKAQGKTEQAVQVYRQAIASVQNIRGDIAVASKDLQFDLRDSVEPVYRELMALLLEKEVTSQKMQDFTSVQQAKAVQNDRPSSPVQEVLQVSELLQLSELQNFFGDECVPVQRLTSDRLIKPNTYNAAVINSIILNESTYMVLRLPDGEVKTYPVAMPGKKMEQAIDRLRFSLEDISSDEYLQEAQKVYNLLIQPLATDLEKAKPNTLVFINDGVLRNVPMAALHDGKHFLVEKYAIAATLGLNFTPSKQQTKHNTKAAIFGLTAEIPPFAPLPNVKAEAEGVQKILGGERFLDNDFTLKNLQQQIDKVGYPIIHLATHGKFSADPNSTFLQLFDRRILLDEFEALLRSSKHPIELLTLSACQTAAGDTRATLGIAGVALRSGVQSTLASLWFVNDADTVPLIQNFYTQMQQPGVSKAEALRQAQLKMIADPDGHPAIWSPFILVGNWQ</sequence>
<dbReference type="PANTHER" id="PTHR10098">
    <property type="entry name" value="RAPSYN-RELATED"/>
    <property type="match status" value="1"/>
</dbReference>
<keyword evidence="1" id="KW-0802">TPR repeat</keyword>
<dbReference type="Pfam" id="PF13181">
    <property type="entry name" value="TPR_8"/>
    <property type="match status" value="1"/>
</dbReference>
<dbReference type="Pfam" id="PF13374">
    <property type="entry name" value="TPR_10"/>
    <property type="match status" value="1"/>
</dbReference>
<evidence type="ECO:0000256" key="2">
    <source>
        <dbReference type="SAM" id="Phobius"/>
    </source>
</evidence>
<dbReference type="PROSITE" id="PS50005">
    <property type="entry name" value="TPR"/>
    <property type="match status" value="1"/>
</dbReference>
<dbReference type="Gene3D" id="1.25.40.10">
    <property type="entry name" value="Tetratricopeptide repeat domain"/>
    <property type="match status" value="2"/>
</dbReference>
<reference evidence="4" key="2">
    <citation type="submission" date="2019-11" db="EMBL/GenBank/DDBJ databases">
        <title>Improved Assembly of Tolypothrix boutellei genome.</title>
        <authorList>
            <person name="Sarangi A.N."/>
            <person name="Mukherjee M."/>
            <person name="Ghosh S."/>
            <person name="Singh D."/>
            <person name="Das A."/>
            <person name="Kant S."/>
            <person name="Prusty A."/>
            <person name="Tripathy S."/>
        </authorList>
    </citation>
    <scope>NUCLEOTIDE SEQUENCE</scope>
    <source>
        <strain evidence="4">VB521301</strain>
    </source>
</reference>
<evidence type="ECO:0000259" key="3">
    <source>
        <dbReference type="Pfam" id="PF12770"/>
    </source>
</evidence>
<dbReference type="InterPro" id="IPR019734">
    <property type="entry name" value="TPR_rpt"/>
</dbReference>
<name>A0A8S9T8Y4_9CYAN</name>
<dbReference type="Pfam" id="PF12770">
    <property type="entry name" value="CHAT"/>
    <property type="match status" value="1"/>
</dbReference>
<dbReference type="InterPro" id="IPR011990">
    <property type="entry name" value="TPR-like_helical_dom_sf"/>
</dbReference>
<keyword evidence="2" id="KW-0472">Membrane</keyword>
<dbReference type="RefSeq" id="WP_082051904.1">
    <property type="nucleotide sequence ID" value="NZ_JHEG04000001.1"/>
</dbReference>
<dbReference type="EMBL" id="JHEG04000001">
    <property type="protein sequence ID" value="KAF3888940.1"/>
    <property type="molecule type" value="Genomic_DNA"/>
</dbReference>
<keyword evidence="2" id="KW-1133">Transmembrane helix</keyword>
<protein>
    <submittedName>
        <fullName evidence="4">CHAT domain-containing protein</fullName>
    </submittedName>
</protein>
<comment type="caution">
    <text evidence="4">The sequence shown here is derived from an EMBL/GenBank/DDBJ whole genome shotgun (WGS) entry which is preliminary data.</text>
</comment>
<feature type="domain" description="CHAT" evidence="3">
    <location>
        <begin position="614"/>
        <end position="877"/>
    </location>
</feature>
<evidence type="ECO:0000313" key="5">
    <source>
        <dbReference type="Proteomes" id="UP000029738"/>
    </source>
</evidence>
<dbReference type="SUPFAM" id="SSF48452">
    <property type="entry name" value="TPR-like"/>
    <property type="match status" value="2"/>
</dbReference>
<dbReference type="InterPro" id="IPR024983">
    <property type="entry name" value="CHAT_dom"/>
</dbReference>
<evidence type="ECO:0000256" key="1">
    <source>
        <dbReference type="PROSITE-ProRule" id="PRU00339"/>
    </source>
</evidence>
<evidence type="ECO:0000313" key="4">
    <source>
        <dbReference type="EMBL" id="KAF3888940.1"/>
    </source>
</evidence>
<gene>
    <name evidence="4" type="ORF">DA73_0400028230</name>
</gene>
<dbReference type="Proteomes" id="UP000029738">
    <property type="component" value="Unassembled WGS sequence"/>
</dbReference>
<reference evidence="4" key="1">
    <citation type="journal article" date="2015" name="Genome Announc.">
        <title>Draft Genome Sequence of Tolypothrix boutellei Strain VB521301.</title>
        <authorList>
            <person name="Chandrababunaidu M.M."/>
            <person name="Singh D."/>
            <person name="Sen D."/>
            <person name="Bhan S."/>
            <person name="Das S."/>
            <person name="Gupta A."/>
            <person name="Adhikary S.P."/>
            <person name="Tripathy S."/>
        </authorList>
    </citation>
    <scope>NUCLEOTIDE SEQUENCE</scope>
    <source>
        <strain evidence="4">VB521301</strain>
    </source>
</reference>
<feature type="repeat" description="TPR" evidence="1">
    <location>
        <begin position="112"/>
        <end position="145"/>
    </location>
</feature>
<feature type="transmembrane region" description="Helical" evidence="2">
    <location>
        <begin position="32"/>
        <end position="50"/>
    </location>
</feature>
<keyword evidence="5" id="KW-1185">Reference proteome</keyword>
<dbReference type="AlphaFoldDB" id="A0A8S9T8Y4"/>
<organism evidence="4 5">
    <name type="scientific">Tolypothrix bouteillei VB521301</name>
    <dbReference type="NCBI Taxonomy" id="1479485"/>
    <lineage>
        <taxon>Bacteria</taxon>
        <taxon>Bacillati</taxon>
        <taxon>Cyanobacteriota</taxon>
        <taxon>Cyanophyceae</taxon>
        <taxon>Nostocales</taxon>
        <taxon>Tolypothrichaceae</taxon>
        <taxon>Tolypothrix</taxon>
    </lineage>
</organism>